<dbReference type="AlphaFoldDB" id="A0A090RNC6"/>
<reference evidence="1 2" key="2">
    <citation type="submission" date="2014-09" db="EMBL/GenBank/DDBJ databases">
        <authorList>
            <consortium name="NBRP consortium"/>
            <person name="Sawabe T."/>
            <person name="Meirelles P."/>
            <person name="Nakanishi M."/>
            <person name="Sayaka M."/>
            <person name="Hattori M."/>
            <person name="Ohkuma M."/>
        </authorList>
    </citation>
    <scope>NUCLEOTIDE SEQUENCE [LARGE SCALE GENOMIC DNA]</scope>
    <source>
        <strain evidence="2">JCM19235</strain>
    </source>
</reference>
<sequence>MTLPYIVWSRVKAQQERYYEKTLFYGARPRVGGHLYLVSSRALIARQ</sequence>
<dbReference type="Proteomes" id="UP000029228">
    <property type="component" value="Unassembled WGS sequence"/>
</dbReference>
<organism evidence="1 2">
    <name type="scientific">Vibrio maritimus</name>
    <dbReference type="NCBI Taxonomy" id="990268"/>
    <lineage>
        <taxon>Bacteria</taxon>
        <taxon>Pseudomonadati</taxon>
        <taxon>Pseudomonadota</taxon>
        <taxon>Gammaproteobacteria</taxon>
        <taxon>Vibrionales</taxon>
        <taxon>Vibrionaceae</taxon>
        <taxon>Vibrio</taxon>
    </lineage>
</organism>
<dbReference type="EMBL" id="BBMR01000001">
    <property type="protein sequence ID" value="GAL16925.1"/>
    <property type="molecule type" value="Genomic_DNA"/>
</dbReference>
<evidence type="ECO:0000313" key="1">
    <source>
        <dbReference type="EMBL" id="GAL16925.1"/>
    </source>
</evidence>
<dbReference type="STRING" id="990268.JCM19235_5474"/>
<reference evidence="1 2" key="1">
    <citation type="submission" date="2014-09" db="EMBL/GenBank/DDBJ databases">
        <title>Vibrio maritimus JCM 19235. (C45) whole genome shotgun sequence.</title>
        <authorList>
            <person name="Sawabe T."/>
            <person name="Meirelles P."/>
            <person name="Nakanishi M."/>
            <person name="Sayaka M."/>
            <person name="Hattori M."/>
            <person name="Ohkuma M."/>
        </authorList>
    </citation>
    <scope>NUCLEOTIDE SEQUENCE [LARGE SCALE GENOMIC DNA]</scope>
    <source>
        <strain evidence="2">JCM19235</strain>
    </source>
</reference>
<protein>
    <submittedName>
        <fullName evidence="1">Uncharacterized protein</fullName>
    </submittedName>
</protein>
<comment type="caution">
    <text evidence="1">The sequence shown here is derived from an EMBL/GenBank/DDBJ whole genome shotgun (WGS) entry which is preliminary data.</text>
</comment>
<accession>A0A090RNC6</accession>
<name>A0A090RNC6_9VIBR</name>
<proteinExistence type="predicted"/>
<keyword evidence="2" id="KW-1185">Reference proteome</keyword>
<gene>
    <name evidence="1" type="ORF">JCM19235_5474</name>
</gene>
<evidence type="ECO:0000313" key="2">
    <source>
        <dbReference type="Proteomes" id="UP000029228"/>
    </source>
</evidence>